<reference evidence="2" key="1">
    <citation type="journal article" date="2016" name="Genome Announc.">
        <title>Draft genomes of two strains of Paenibacillus glucanolyticus with capability to degrade lignocellulose.</title>
        <authorList>
            <person name="Mathews S.L."/>
            <person name="Pawlak J."/>
            <person name="Grunden A.M."/>
        </authorList>
    </citation>
    <scope>NUCLEOTIDE SEQUENCE [LARGE SCALE GENOMIC DNA]</scope>
    <source>
        <strain evidence="2">SLM1</strain>
    </source>
</reference>
<dbReference type="AlphaFoldDB" id="A0A163H018"/>
<comment type="caution">
    <text evidence="2">The sequence shown here is derived from an EMBL/GenBank/DDBJ whole genome shotgun (WGS) entry which is preliminary data.</text>
</comment>
<dbReference type="EMBL" id="LWMH01000001">
    <property type="protein sequence ID" value="KZS45238.1"/>
    <property type="molecule type" value="Genomic_DNA"/>
</dbReference>
<evidence type="ECO:0000313" key="2">
    <source>
        <dbReference type="EMBL" id="KZS45238.1"/>
    </source>
</evidence>
<organism evidence="2 3">
    <name type="scientific">Paenibacillus glucanolyticus</name>
    <dbReference type="NCBI Taxonomy" id="59843"/>
    <lineage>
        <taxon>Bacteria</taxon>
        <taxon>Bacillati</taxon>
        <taxon>Bacillota</taxon>
        <taxon>Bacilli</taxon>
        <taxon>Bacillales</taxon>
        <taxon>Paenibacillaceae</taxon>
        <taxon>Paenibacillus</taxon>
    </lineage>
</organism>
<feature type="domain" description="DUF1854" evidence="1">
    <location>
        <begin position="36"/>
        <end position="156"/>
    </location>
</feature>
<accession>A0A163H018</accession>
<protein>
    <recommendedName>
        <fullName evidence="1">DUF1854 domain-containing protein</fullName>
    </recommendedName>
</protein>
<name>A0A163H018_9BACL</name>
<dbReference type="Proteomes" id="UP000076796">
    <property type="component" value="Unassembled WGS sequence"/>
</dbReference>
<dbReference type="STRING" id="59843.A3958_04420"/>
<dbReference type="OrthoDB" id="2597073at2"/>
<sequence length="163" mass="19100">MRISRGIRHKGSGLRFYRNEEGVLEAVMNGEPVSDIYLVLTFPVTEPERYISVRTASHQEIQLIHSLSELDISSQAAVREDLERRYMIPKVVAIKMIKRQGNHWLWDVETSYGKVAFRTNQPQENIDILSNETYIIRDTDGRRFALHVSRLDKRSKLFWNKII</sequence>
<dbReference type="InterPro" id="IPR015005">
    <property type="entry name" value="DUF1854"/>
</dbReference>
<gene>
    <name evidence="2" type="ORF">AWU65_04480</name>
</gene>
<keyword evidence="3" id="KW-1185">Reference proteome</keyword>
<proteinExistence type="predicted"/>
<dbReference type="Pfam" id="PF08909">
    <property type="entry name" value="DUF1854"/>
    <property type="match status" value="1"/>
</dbReference>
<evidence type="ECO:0000313" key="3">
    <source>
        <dbReference type="Proteomes" id="UP000076796"/>
    </source>
</evidence>
<evidence type="ECO:0000259" key="1">
    <source>
        <dbReference type="Pfam" id="PF08909"/>
    </source>
</evidence>